<protein>
    <submittedName>
        <fullName evidence="3">Proline racemase</fullName>
    </submittedName>
</protein>
<dbReference type="InterPro" id="IPR008794">
    <property type="entry name" value="Pro_racemase_fam"/>
</dbReference>
<dbReference type="SUPFAM" id="SSF54506">
    <property type="entry name" value="Diaminopimelate epimerase-like"/>
    <property type="match status" value="1"/>
</dbReference>
<dbReference type="Gene3D" id="3.10.310.10">
    <property type="entry name" value="Diaminopimelate Epimerase, Chain A, domain 1"/>
    <property type="match status" value="2"/>
</dbReference>
<evidence type="ECO:0000256" key="1">
    <source>
        <dbReference type="ARBA" id="ARBA00007529"/>
    </source>
</evidence>
<dbReference type="Proteomes" id="UP000256794">
    <property type="component" value="Unassembled WGS sequence"/>
</dbReference>
<dbReference type="Pfam" id="PF05544">
    <property type="entry name" value="Pro_racemase"/>
    <property type="match status" value="1"/>
</dbReference>
<accession>A0AAQ0HD93</accession>
<reference evidence="3 4" key="1">
    <citation type="submission" date="2018-08" db="EMBL/GenBank/DDBJ databases">
        <title>Genomic Encyclopedia of Archaeal and Bacterial Type Strains, Phase II (KMG-II): from individual species to whole genera.</title>
        <authorList>
            <person name="Goeker M."/>
        </authorList>
    </citation>
    <scope>NUCLEOTIDE SEQUENCE [LARGE SCALE GENOMIC DNA]</scope>
    <source>
        <strain evidence="3 4">DSM 582</strain>
    </source>
</reference>
<comment type="caution">
    <text evidence="3">The sequence shown here is derived from an EMBL/GenBank/DDBJ whole genome shotgun (WGS) entry which is preliminary data.</text>
</comment>
<comment type="similarity">
    <text evidence="1">Belongs to the proline racemase family.</text>
</comment>
<keyword evidence="4" id="KW-1185">Reference proteome</keyword>
<dbReference type="EMBL" id="QUMX01000054">
    <property type="protein sequence ID" value="REG30274.1"/>
    <property type="molecule type" value="Genomic_DNA"/>
</dbReference>
<evidence type="ECO:0000313" key="3">
    <source>
        <dbReference type="EMBL" id="REG30274.1"/>
    </source>
</evidence>
<feature type="region of interest" description="Disordered" evidence="2">
    <location>
        <begin position="1"/>
        <end position="70"/>
    </location>
</feature>
<feature type="compositionally biased region" description="Polar residues" evidence="2">
    <location>
        <begin position="34"/>
        <end position="67"/>
    </location>
</feature>
<evidence type="ECO:0000313" key="4">
    <source>
        <dbReference type="Proteomes" id="UP000256794"/>
    </source>
</evidence>
<proteinExistence type="inferred from homology"/>
<organism evidence="3 4">
    <name type="scientific">Paracoccus versutus</name>
    <name type="common">Thiobacillus versutus</name>
    <dbReference type="NCBI Taxonomy" id="34007"/>
    <lineage>
        <taxon>Bacteria</taxon>
        <taxon>Pseudomonadati</taxon>
        <taxon>Pseudomonadota</taxon>
        <taxon>Alphaproteobacteria</taxon>
        <taxon>Rhodobacterales</taxon>
        <taxon>Paracoccaceae</taxon>
        <taxon>Paracoccus</taxon>
    </lineage>
</organism>
<name>A0AAQ0HD93_PARVE</name>
<sequence>MSLGQPACSRAKAPETQGGRISSAVNGARGMSSHAGSTQRASAISAPGTISTPSGRCSGNRSASTCRPGSFAARARTGTCAKGELPLSQSFRHQDILGNVHAGRLVWETKMARRRVVLEISGVGWIHGLNLLAPDRGP</sequence>
<dbReference type="AlphaFoldDB" id="A0AAQ0HD93"/>
<evidence type="ECO:0000256" key="2">
    <source>
        <dbReference type="SAM" id="MobiDB-lite"/>
    </source>
</evidence>
<gene>
    <name evidence="3" type="ORF">ATH84_105425</name>
</gene>